<evidence type="ECO:0000256" key="1">
    <source>
        <dbReference type="SAM" id="MobiDB-lite"/>
    </source>
</evidence>
<gene>
    <name evidence="2" type="ORF">BGP84_18745</name>
</gene>
<feature type="compositionally biased region" description="Basic and acidic residues" evidence="1">
    <location>
        <begin position="47"/>
        <end position="56"/>
    </location>
</feature>
<dbReference type="AlphaFoldDB" id="A0A2S3WU30"/>
<reference evidence="2 3" key="2">
    <citation type="submission" date="2018-03" db="EMBL/GenBank/DDBJ databases">
        <title>Draft genome of Pseudomonas putida strain KH-21-114.</title>
        <authorList>
            <person name="Yoshizawa S."/>
            <person name="Khan N.H."/>
            <person name="Nishimura M."/>
            <person name="Chiura H.X."/>
            <person name="Ogura Y."/>
            <person name="Hayashi T."/>
            <person name="Kogure K."/>
        </authorList>
    </citation>
    <scope>NUCLEOTIDE SEQUENCE [LARGE SCALE GENOMIC DNA]</scope>
    <source>
        <strain evidence="2 3">KH-21-114</strain>
    </source>
</reference>
<accession>A0A2S3WU30</accession>
<name>A0A2S3WU30_PSEPU</name>
<dbReference type="Proteomes" id="UP000237230">
    <property type="component" value="Unassembled WGS sequence"/>
</dbReference>
<dbReference type="EMBL" id="MINH01000021">
    <property type="protein sequence ID" value="POG04936.1"/>
    <property type="molecule type" value="Genomic_DNA"/>
</dbReference>
<reference evidence="2 3" key="1">
    <citation type="submission" date="2016-08" db="EMBL/GenBank/DDBJ databases">
        <authorList>
            <person name="Seilhamer J.J."/>
        </authorList>
    </citation>
    <scope>NUCLEOTIDE SEQUENCE [LARGE SCALE GENOMIC DNA]</scope>
    <source>
        <strain evidence="2 3">KH-21-114</strain>
    </source>
</reference>
<evidence type="ECO:0000313" key="2">
    <source>
        <dbReference type="EMBL" id="POG04936.1"/>
    </source>
</evidence>
<organism evidence="2 3">
    <name type="scientific">Pseudomonas putida</name>
    <name type="common">Arthrobacter siderocapsulatus</name>
    <dbReference type="NCBI Taxonomy" id="303"/>
    <lineage>
        <taxon>Bacteria</taxon>
        <taxon>Pseudomonadati</taxon>
        <taxon>Pseudomonadota</taxon>
        <taxon>Gammaproteobacteria</taxon>
        <taxon>Pseudomonadales</taxon>
        <taxon>Pseudomonadaceae</taxon>
        <taxon>Pseudomonas</taxon>
    </lineage>
</organism>
<proteinExistence type="predicted"/>
<evidence type="ECO:0000313" key="3">
    <source>
        <dbReference type="Proteomes" id="UP000237230"/>
    </source>
</evidence>
<feature type="region of interest" description="Disordered" evidence="1">
    <location>
        <begin position="37"/>
        <end position="83"/>
    </location>
</feature>
<sequence length="83" mass="9727">MSTSYLTHICLRFSTDKMAALQGALLGAFFRLVPSSHRHRQLQNGEQHQEHHDPQRRSHRAVQNPAQIGRRREKRRISFMGPR</sequence>
<comment type="caution">
    <text evidence="2">The sequence shown here is derived from an EMBL/GenBank/DDBJ whole genome shotgun (WGS) entry which is preliminary data.</text>
</comment>
<protein>
    <submittedName>
        <fullName evidence="2">Uncharacterized protein</fullName>
    </submittedName>
</protein>